<feature type="compositionally biased region" description="Acidic residues" evidence="1">
    <location>
        <begin position="308"/>
        <end position="318"/>
    </location>
</feature>
<keyword evidence="2" id="KW-0378">Hydrolase</keyword>
<evidence type="ECO:0000313" key="3">
    <source>
        <dbReference type="Proteomes" id="UP000676409"/>
    </source>
</evidence>
<organism evidence="2 3">
    <name type="scientific">Phenylobacterium montanum</name>
    <dbReference type="NCBI Taxonomy" id="2823693"/>
    <lineage>
        <taxon>Bacteria</taxon>
        <taxon>Pseudomonadati</taxon>
        <taxon>Pseudomonadota</taxon>
        <taxon>Alphaproteobacteria</taxon>
        <taxon>Caulobacterales</taxon>
        <taxon>Caulobacteraceae</taxon>
        <taxon>Phenylobacterium</taxon>
    </lineage>
</organism>
<dbReference type="InterPro" id="IPR018575">
    <property type="entry name" value="Restrct_endonuc_II_Eco29kI"/>
</dbReference>
<dbReference type="AlphaFoldDB" id="A0A975FVI7"/>
<dbReference type="GO" id="GO:0016787">
    <property type="term" value="F:hydrolase activity"/>
    <property type="evidence" value="ECO:0007669"/>
    <property type="project" value="UniProtKB-KW"/>
</dbReference>
<dbReference type="RefSeq" id="WP_211936111.1">
    <property type="nucleotide sequence ID" value="NZ_CP073078.1"/>
</dbReference>
<evidence type="ECO:0000256" key="1">
    <source>
        <dbReference type="SAM" id="MobiDB-lite"/>
    </source>
</evidence>
<dbReference type="EMBL" id="CP073078">
    <property type="protein sequence ID" value="QUD86059.1"/>
    <property type="molecule type" value="Genomic_DNA"/>
</dbReference>
<protein>
    <submittedName>
        <fullName evidence="2">Eco29kI family restriction endonuclease</fullName>
        <ecNumber evidence="2">3.1.21.-</ecNumber>
    </submittedName>
</protein>
<keyword evidence="3" id="KW-1185">Reference proteome</keyword>
<keyword evidence="2" id="KW-0255">Endonuclease</keyword>
<reference evidence="2" key="1">
    <citation type="submission" date="2021-04" db="EMBL/GenBank/DDBJ databases">
        <title>The complete genome sequence of Caulobacter sp. S6.</title>
        <authorList>
            <person name="Tang Y."/>
            <person name="Ouyang W."/>
            <person name="Liu Q."/>
            <person name="Huang B."/>
            <person name="Guo Z."/>
            <person name="Lei P."/>
        </authorList>
    </citation>
    <scope>NUCLEOTIDE SEQUENCE</scope>
    <source>
        <strain evidence="2">S6</strain>
    </source>
</reference>
<dbReference type="REBASE" id="487702">
    <property type="entry name" value="CspsS6ORF13190P"/>
</dbReference>
<dbReference type="Pfam" id="PF09517">
    <property type="entry name" value="RE_Eco29kI"/>
    <property type="match status" value="1"/>
</dbReference>
<dbReference type="Proteomes" id="UP000676409">
    <property type="component" value="Chromosome"/>
</dbReference>
<accession>A0A975FVI7</accession>
<gene>
    <name evidence="2" type="ORF">KCG34_13185</name>
</gene>
<feature type="region of interest" description="Disordered" evidence="1">
    <location>
        <begin position="289"/>
        <end position="318"/>
    </location>
</feature>
<sequence>MAAKSPDKLALAALDTALSQVVAAVKADPSSATVRRVRDGLTKHFEAVEKARSEADPVSTPLTSFDPSDPKTVGRMVSLALLAQPMVPLAAVKPAYGSGVYAIYYTGDHPLYERISGTETPIYVGKADPSNGDASTAREQGPRLTARLIEHAGTIATAEKYAIEHTLPPGLSALRLADFRCRRLVCATNAQLVAERHLIRMFWPVWNSDTKACWGMSKHGDAASTRRNKRSPWDVVHPGRIWALDEQLENNATADEVAARINAILDEYPPRTDHAALLEEMLVAFRQDAGGDSDLAEASPLRDVPGPTEDEAGGPNDD</sequence>
<name>A0A975FVI7_9CAUL</name>
<evidence type="ECO:0000313" key="2">
    <source>
        <dbReference type="EMBL" id="QUD86059.1"/>
    </source>
</evidence>
<dbReference type="GO" id="GO:0004519">
    <property type="term" value="F:endonuclease activity"/>
    <property type="evidence" value="ECO:0007669"/>
    <property type="project" value="UniProtKB-KW"/>
</dbReference>
<dbReference type="EC" id="3.1.21.-" evidence="2"/>
<dbReference type="KEGG" id="caul:KCG34_13185"/>
<keyword evidence="2" id="KW-0540">Nuclease</keyword>
<proteinExistence type="predicted"/>